<dbReference type="Pfam" id="PF14208">
    <property type="entry name" value="DUF4320"/>
    <property type="match status" value="1"/>
</dbReference>
<dbReference type="Proteomes" id="UP000719942">
    <property type="component" value="Unassembled WGS sequence"/>
</dbReference>
<dbReference type="InterPro" id="IPR025469">
    <property type="entry name" value="DUF4320"/>
</dbReference>
<reference evidence="2 3" key="1">
    <citation type="submission" date="2021-03" db="EMBL/GenBank/DDBJ databases">
        <title>Caproiciproducens sp. nov. isolated from feces of cow.</title>
        <authorList>
            <person name="Choi J.-Y."/>
        </authorList>
    </citation>
    <scope>NUCLEOTIDE SEQUENCE [LARGE SCALE GENOMIC DNA]</scope>
    <source>
        <strain evidence="2 3">AGMB10547</strain>
    </source>
</reference>
<accession>A0ABS7DPD4</accession>
<keyword evidence="1" id="KW-0472">Membrane</keyword>
<keyword evidence="1" id="KW-1133">Transmembrane helix</keyword>
<feature type="transmembrane region" description="Helical" evidence="1">
    <location>
        <begin position="12"/>
        <end position="30"/>
    </location>
</feature>
<dbReference type="RefSeq" id="WP_219965566.1">
    <property type="nucleotide sequence ID" value="NZ_JAGFNZ010000003.1"/>
</dbReference>
<organism evidence="2 3">
    <name type="scientific">Caproiciproducens faecalis</name>
    <dbReference type="NCBI Taxonomy" id="2820301"/>
    <lineage>
        <taxon>Bacteria</taxon>
        <taxon>Bacillati</taxon>
        <taxon>Bacillota</taxon>
        <taxon>Clostridia</taxon>
        <taxon>Eubacteriales</taxon>
        <taxon>Acutalibacteraceae</taxon>
        <taxon>Caproiciproducens</taxon>
    </lineage>
</organism>
<sequence>MRYIKSRRGDTIISLPILVMAIAFCVAFFLKVSPAFLVKQKLDTYAGELCRVAEISGRVGTETAEKEEKLNQSIGISPNVEWSKTGTIQLNDTITVTCTTTYNLGLFGNVGSFPVTLQGKASGQSEVYWK</sequence>
<protein>
    <submittedName>
        <fullName evidence="2">DUF4320 family protein</fullName>
    </submittedName>
</protein>
<proteinExistence type="predicted"/>
<comment type="caution">
    <text evidence="2">The sequence shown here is derived from an EMBL/GenBank/DDBJ whole genome shotgun (WGS) entry which is preliminary data.</text>
</comment>
<gene>
    <name evidence="2" type="ORF">J5W02_10155</name>
</gene>
<name>A0ABS7DPD4_9FIRM</name>
<dbReference type="EMBL" id="JAGFNZ010000003">
    <property type="protein sequence ID" value="MBW7573174.1"/>
    <property type="molecule type" value="Genomic_DNA"/>
</dbReference>
<evidence type="ECO:0000313" key="2">
    <source>
        <dbReference type="EMBL" id="MBW7573174.1"/>
    </source>
</evidence>
<evidence type="ECO:0000256" key="1">
    <source>
        <dbReference type="SAM" id="Phobius"/>
    </source>
</evidence>
<evidence type="ECO:0000313" key="3">
    <source>
        <dbReference type="Proteomes" id="UP000719942"/>
    </source>
</evidence>
<keyword evidence="1" id="KW-0812">Transmembrane</keyword>
<keyword evidence="3" id="KW-1185">Reference proteome</keyword>